<dbReference type="Pfam" id="PF00595">
    <property type="entry name" value="PDZ"/>
    <property type="match status" value="1"/>
</dbReference>
<dbReference type="Pfam" id="PF09379">
    <property type="entry name" value="FERM_N"/>
    <property type="match status" value="1"/>
</dbReference>
<dbReference type="GO" id="GO:0009898">
    <property type="term" value="C:cytoplasmic side of plasma membrane"/>
    <property type="evidence" value="ECO:0000318"/>
    <property type="project" value="GO_Central"/>
</dbReference>
<evidence type="ECO:0000256" key="4">
    <source>
        <dbReference type="ARBA" id="ARBA00022490"/>
    </source>
</evidence>
<dbReference type="InterPro" id="IPR014847">
    <property type="entry name" value="FA"/>
</dbReference>
<dbReference type="FunFam" id="2.30.29.30:FF:000002">
    <property type="entry name" value="Band 4.1-like protein 5 isoform 1"/>
    <property type="match status" value="1"/>
</dbReference>
<dbReference type="SMART" id="SM01195">
    <property type="entry name" value="FA"/>
    <property type="match status" value="1"/>
</dbReference>
<protein>
    <recommendedName>
        <fullName evidence="3">protein-tyrosine-phosphatase</fullName>
        <ecNumber evidence="3">3.1.3.48</ecNumber>
    </recommendedName>
</protein>
<keyword evidence="4" id="KW-0963">Cytoplasm</keyword>
<dbReference type="PROSITE" id="PS50056">
    <property type="entry name" value="TYR_PHOSPHATASE_2"/>
    <property type="match status" value="1"/>
</dbReference>
<keyword evidence="14" id="KW-1185">Reference proteome</keyword>
<dbReference type="PROSITE" id="PS50106">
    <property type="entry name" value="PDZ"/>
    <property type="match status" value="1"/>
</dbReference>
<dbReference type="InterPro" id="IPR001478">
    <property type="entry name" value="PDZ"/>
</dbReference>
<dbReference type="SUPFAM" id="SSF47031">
    <property type="entry name" value="Second domain of FERM"/>
    <property type="match status" value="1"/>
</dbReference>
<dbReference type="GO" id="GO:0005737">
    <property type="term" value="C:cytoplasm"/>
    <property type="evidence" value="ECO:0000318"/>
    <property type="project" value="GO_Central"/>
</dbReference>
<dbReference type="Pfam" id="PF00373">
    <property type="entry name" value="FERM_M"/>
    <property type="match status" value="1"/>
</dbReference>
<dbReference type="Gene3D" id="2.30.29.30">
    <property type="entry name" value="Pleckstrin-homology domain (PH domain)/Phosphotyrosine-binding domain (PTB)"/>
    <property type="match status" value="1"/>
</dbReference>
<feature type="region of interest" description="Disordered" evidence="8">
    <location>
        <begin position="376"/>
        <end position="400"/>
    </location>
</feature>
<dbReference type="Pfam" id="PF08736">
    <property type="entry name" value="FA"/>
    <property type="match status" value="1"/>
</dbReference>
<feature type="domain" description="Tyrosine-protein phosphatase" evidence="9">
    <location>
        <begin position="583"/>
        <end position="842"/>
    </location>
</feature>
<dbReference type="RefSeq" id="XP_030846454.1">
    <property type="nucleotide sequence ID" value="XM_030990594.1"/>
</dbReference>
<dbReference type="CDD" id="cd17100">
    <property type="entry name" value="FERM_F1_PTPN3_like"/>
    <property type="match status" value="1"/>
</dbReference>
<dbReference type="CDD" id="cd13189">
    <property type="entry name" value="FERM_C_PTPN4_PTPN3_like"/>
    <property type="match status" value="1"/>
</dbReference>
<evidence type="ECO:0000313" key="13">
    <source>
        <dbReference type="EnsemblMetazoa" id="XP_030846454"/>
    </source>
</evidence>
<dbReference type="InterPro" id="IPR029021">
    <property type="entry name" value="Prot-tyrosine_phosphatase-like"/>
</dbReference>
<evidence type="ECO:0000256" key="8">
    <source>
        <dbReference type="SAM" id="MobiDB-lite"/>
    </source>
</evidence>
<dbReference type="InterPro" id="IPR000242">
    <property type="entry name" value="PTP_cat"/>
</dbReference>
<dbReference type="SMART" id="SM00194">
    <property type="entry name" value="PTPc"/>
    <property type="match status" value="1"/>
</dbReference>
<keyword evidence="7" id="KW-0206">Cytoskeleton</keyword>
<dbReference type="SMART" id="SM00404">
    <property type="entry name" value="PTPc_motif"/>
    <property type="match status" value="1"/>
</dbReference>
<dbReference type="SUPFAM" id="SSF50729">
    <property type="entry name" value="PH domain-like"/>
    <property type="match status" value="1"/>
</dbReference>
<dbReference type="Gene3D" id="2.30.42.10">
    <property type="match status" value="1"/>
</dbReference>
<evidence type="ECO:0000259" key="11">
    <source>
        <dbReference type="PROSITE" id="PS50057"/>
    </source>
</evidence>
<sequence length="856" mass="98114">MAREKQERRMRCLVEFLDNSEEIFEVERRAKGQELLDRVFEHLELLECDYFGLRYSETENTIDSNNKRWLDPRKSIRKQVKGTLYFNFQVKFFVTDPSKLLEEYTRYQYVLQLKKDLLEGRLTCSFDIGTLLASYLVQAELGDYDPQDHPDGYMSQFRFIPYQTEEFINQVHHLHKANFGQLPADAEFHFLNTVKNLELYGVDLHHARDTLGSEIAIGVVSAGLSIFQNGVRINQFSWAKIVKISFKRKQFFIQQRREIGETRDMVIGFNMTSYRACKNLWKSCVEHHTFFRMVDPQPPAKRRTFFQLGSKFRYSGRTESQTMEDTKKRLAEKEISRSSPNKRAFRRTVGGTVAEVIRTETRSLPSRTTQKYKPLKDNHRVPSFDGEIPPSPNGKPRENGLSKSAEMLNVPPQMTYMDDNGGSDVSIGTGNSYEVLSNGYKSQTNGDALVTIRMLPDDRGRFGFNVKGGADQGAPIIVSRVAPNTPADLCIPRLNEGDQILQINGKDASTFTNEQLVSTIRALGEARTKDLVLTVRPNVYVGEEVEEPVFQYIPESPRIVNGEIDSLTESFMLLQEGLDTGMAIAQFDQLYRKKPGMTMGACRLAENVAKNRYRDIAPYDATRVILREADTGDYINANTINMDIPGFDLVNKYVAAQGPLPNTVNDFWYMVWEQRSTLIVMLTTNVERGRVKCHKYWPDLDDRLKFGPDLEVRCTRCDETPSFAYRDFIICNTATKEERIVLQMQYVAWPDHGVPDDSSDFLDFVLRVRQCRVGMDVPTIVHCSAGIGRTGVLITMETAMCLIEANEPVYPLDIVRTERDQRPMLIQTAAQYKFVCEAIIRVYMDCIVKPIDEQRS</sequence>
<comment type="similarity">
    <text evidence="2">Belongs to the protein-tyrosine phosphatase family. Non-receptor class subfamily.</text>
</comment>
<dbReference type="InterPro" id="IPR014352">
    <property type="entry name" value="FERM/acyl-CoA-bd_prot_sf"/>
</dbReference>
<evidence type="ECO:0000256" key="2">
    <source>
        <dbReference type="ARBA" id="ARBA00009649"/>
    </source>
</evidence>
<dbReference type="GO" id="GO:0005856">
    <property type="term" value="C:cytoskeleton"/>
    <property type="evidence" value="ECO:0007669"/>
    <property type="project" value="UniProtKB-SubCell"/>
</dbReference>
<dbReference type="Proteomes" id="UP000007110">
    <property type="component" value="Unassembled WGS sequence"/>
</dbReference>
<dbReference type="InterPro" id="IPR019747">
    <property type="entry name" value="FERM_CS"/>
</dbReference>
<evidence type="ECO:0000256" key="3">
    <source>
        <dbReference type="ARBA" id="ARBA00013064"/>
    </source>
</evidence>
<dbReference type="PROSITE" id="PS50057">
    <property type="entry name" value="FERM_3"/>
    <property type="match status" value="1"/>
</dbReference>
<dbReference type="PROSITE" id="PS00661">
    <property type="entry name" value="FERM_2"/>
    <property type="match status" value="1"/>
</dbReference>
<evidence type="ECO:0000256" key="1">
    <source>
        <dbReference type="ARBA" id="ARBA00004245"/>
    </source>
</evidence>
<evidence type="ECO:0000256" key="6">
    <source>
        <dbReference type="ARBA" id="ARBA00022912"/>
    </source>
</evidence>
<dbReference type="Gene3D" id="1.20.80.10">
    <property type="match status" value="1"/>
</dbReference>
<keyword evidence="5" id="KW-0378">Hydrolase</keyword>
<dbReference type="FunCoup" id="A0A7M7P5U1">
    <property type="interactions" value="105"/>
</dbReference>
<dbReference type="OrthoDB" id="5854685at2759"/>
<evidence type="ECO:0000259" key="10">
    <source>
        <dbReference type="PROSITE" id="PS50056"/>
    </source>
</evidence>
<dbReference type="InterPro" id="IPR000387">
    <property type="entry name" value="Tyr_Pase_dom"/>
</dbReference>
<organism evidence="13 14">
    <name type="scientific">Strongylocentrotus purpuratus</name>
    <name type="common">Purple sea urchin</name>
    <dbReference type="NCBI Taxonomy" id="7668"/>
    <lineage>
        <taxon>Eukaryota</taxon>
        <taxon>Metazoa</taxon>
        <taxon>Echinodermata</taxon>
        <taxon>Eleutherozoa</taxon>
        <taxon>Echinozoa</taxon>
        <taxon>Echinoidea</taxon>
        <taxon>Euechinoidea</taxon>
        <taxon>Echinacea</taxon>
        <taxon>Camarodonta</taxon>
        <taxon>Echinidea</taxon>
        <taxon>Strongylocentrotidae</taxon>
        <taxon>Strongylocentrotus</taxon>
    </lineage>
</organism>
<dbReference type="CDD" id="cd14473">
    <property type="entry name" value="FERM_B-lobe"/>
    <property type="match status" value="1"/>
</dbReference>
<dbReference type="InterPro" id="IPR003595">
    <property type="entry name" value="Tyr_Pase_cat"/>
</dbReference>
<dbReference type="EC" id="3.1.3.48" evidence="3"/>
<dbReference type="InterPro" id="IPR018980">
    <property type="entry name" value="FERM_PH-like_C"/>
</dbReference>
<dbReference type="InterPro" id="IPR041783">
    <property type="entry name" value="PTPN3/4_FERM_C"/>
</dbReference>
<dbReference type="InterPro" id="IPR011993">
    <property type="entry name" value="PH-like_dom_sf"/>
</dbReference>
<dbReference type="Pfam" id="PF09380">
    <property type="entry name" value="FERM_C"/>
    <property type="match status" value="1"/>
</dbReference>
<dbReference type="KEGG" id="spu:594103"/>
<dbReference type="GeneID" id="594103"/>
<dbReference type="Gene3D" id="3.90.190.10">
    <property type="entry name" value="Protein tyrosine phosphatase superfamily"/>
    <property type="match status" value="1"/>
</dbReference>
<dbReference type="Pfam" id="PF00102">
    <property type="entry name" value="Y_phosphatase"/>
    <property type="match status" value="1"/>
</dbReference>
<dbReference type="SMART" id="SM01196">
    <property type="entry name" value="FERM_C"/>
    <property type="match status" value="1"/>
</dbReference>
<dbReference type="InterPro" id="IPR019748">
    <property type="entry name" value="FERM_central"/>
</dbReference>
<dbReference type="InterPro" id="IPR035963">
    <property type="entry name" value="FERM_2"/>
</dbReference>
<dbReference type="SMART" id="SM00228">
    <property type="entry name" value="PDZ"/>
    <property type="match status" value="1"/>
</dbReference>
<dbReference type="GO" id="GO:0004725">
    <property type="term" value="F:protein tyrosine phosphatase activity"/>
    <property type="evidence" value="ECO:0000318"/>
    <property type="project" value="GO_Central"/>
</dbReference>
<evidence type="ECO:0000259" key="12">
    <source>
        <dbReference type="PROSITE" id="PS50106"/>
    </source>
</evidence>
<dbReference type="EnsemblMetazoa" id="XM_030990594">
    <property type="protein sequence ID" value="XP_030846454"/>
    <property type="gene ID" value="LOC594103"/>
</dbReference>
<dbReference type="SUPFAM" id="SSF50156">
    <property type="entry name" value="PDZ domain-like"/>
    <property type="match status" value="1"/>
</dbReference>
<dbReference type="PROSITE" id="PS00660">
    <property type="entry name" value="FERM_1"/>
    <property type="match status" value="1"/>
</dbReference>
<dbReference type="PRINTS" id="PR00935">
    <property type="entry name" value="BAND41"/>
</dbReference>
<name>A0A7M7P5U1_STRPU</name>
<feature type="domain" description="Tyrosine specific protein phosphatases" evidence="10">
    <location>
        <begin position="759"/>
        <end position="833"/>
    </location>
</feature>
<dbReference type="SMART" id="SM00295">
    <property type="entry name" value="B41"/>
    <property type="match status" value="1"/>
</dbReference>
<dbReference type="OMA" id="MIRECRH"/>
<dbReference type="PRINTS" id="PR00700">
    <property type="entry name" value="PRTYPHPHTASE"/>
</dbReference>
<evidence type="ECO:0000256" key="7">
    <source>
        <dbReference type="ARBA" id="ARBA00023212"/>
    </source>
</evidence>
<dbReference type="SUPFAM" id="SSF54236">
    <property type="entry name" value="Ubiquitin-like"/>
    <property type="match status" value="1"/>
</dbReference>
<feature type="domain" description="FERM" evidence="11">
    <location>
        <begin position="10"/>
        <end position="295"/>
    </location>
</feature>
<dbReference type="PROSITE" id="PS00383">
    <property type="entry name" value="TYR_PHOSPHATASE_1"/>
    <property type="match status" value="1"/>
</dbReference>
<dbReference type="CDD" id="cd14541">
    <property type="entry name" value="PTPc-N3_4"/>
    <property type="match status" value="1"/>
</dbReference>
<dbReference type="SUPFAM" id="SSF52799">
    <property type="entry name" value="(Phosphotyrosine protein) phosphatases II"/>
    <property type="match status" value="1"/>
</dbReference>
<dbReference type="PANTHER" id="PTHR45706">
    <property type="entry name" value="TYROSINE-PROTEIN PHOSPHATASE"/>
    <property type="match status" value="1"/>
</dbReference>
<evidence type="ECO:0000313" key="14">
    <source>
        <dbReference type="Proteomes" id="UP000007110"/>
    </source>
</evidence>
<dbReference type="InterPro" id="IPR019749">
    <property type="entry name" value="Band_41_domain"/>
</dbReference>
<keyword evidence="6" id="KW-0904">Protein phosphatase</keyword>
<evidence type="ECO:0000256" key="5">
    <source>
        <dbReference type="ARBA" id="ARBA00022801"/>
    </source>
</evidence>
<dbReference type="InterPro" id="IPR029071">
    <property type="entry name" value="Ubiquitin-like_domsf"/>
</dbReference>
<feature type="domain" description="PDZ" evidence="12">
    <location>
        <begin position="451"/>
        <end position="525"/>
    </location>
</feature>
<dbReference type="InterPro" id="IPR000299">
    <property type="entry name" value="FERM_domain"/>
</dbReference>
<dbReference type="InParanoid" id="A0A7M7P5U1"/>
<reference evidence="13" key="2">
    <citation type="submission" date="2021-01" db="UniProtKB">
        <authorList>
            <consortium name="EnsemblMetazoa"/>
        </authorList>
    </citation>
    <scope>IDENTIFICATION</scope>
</reference>
<dbReference type="PANTHER" id="PTHR45706:SF4">
    <property type="entry name" value="TYROSINE-PROTEIN PHOSPHATASE"/>
    <property type="match status" value="1"/>
</dbReference>
<dbReference type="FunFam" id="1.20.80.10:FF:000003">
    <property type="entry name" value="Tyrosine-protein phosphatase non-receptor type 4"/>
    <property type="match status" value="1"/>
</dbReference>
<evidence type="ECO:0000259" key="9">
    <source>
        <dbReference type="PROSITE" id="PS50055"/>
    </source>
</evidence>
<reference evidence="14" key="1">
    <citation type="submission" date="2015-02" db="EMBL/GenBank/DDBJ databases">
        <title>Genome sequencing for Strongylocentrotus purpuratus.</title>
        <authorList>
            <person name="Murali S."/>
            <person name="Liu Y."/>
            <person name="Vee V."/>
            <person name="English A."/>
            <person name="Wang M."/>
            <person name="Skinner E."/>
            <person name="Han Y."/>
            <person name="Muzny D.M."/>
            <person name="Worley K.C."/>
            <person name="Gibbs R.A."/>
        </authorList>
    </citation>
    <scope>NUCLEOTIDE SEQUENCE</scope>
</reference>
<accession>A0A7M7P5U1</accession>
<comment type="subcellular location">
    <subcellularLocation>
        <location evidence="1">Cytoplasm</location>
        <location evidence="1">Cytoskeleton</location>
    </subcellularLocation>
</comment>
<dbReference type="Gene3D" id="3.10.20.90">
    <property type="entry name" value="Phosphatidylinositol 3-kinase Catalytic Subunit, Chain A, domain 1"/>
    <property type="match status" value="1"/>
</dbReference>
<dbReference type="InterPro" id="IPR016130">
    <property type="entry name" value="Tyr_Pase_AS"/>
</dbReference>
<dbReference type="AlphaFoldDB" id="A0A7M7P5U1"/>
<dbReference type="InterPro" id="IPR036034">
    <property type="entry name" value="PDZ_sf"/>
</dbReference>
<dbReference type="PROSITE" id="PS50055">
    <property type="entry name" value="TYR_PHOSPHATASE_PTP"/>
    <property type="match status" value="1"/>
</dbReference>
<proteinExistence type="inferred from homology"/>
<dbReference type="CDD" id="cd06706">
    <property type="entry name" value="PDZ_PTPN3-4-like"/>
    <property type="match status" value="1"/>
</dbReference>
<dbReference type="InterPro" id="IPR018979">
    <property type="entry name" value="FERM_N"/>
</dbReference>